<keyword evidence="1" id="KW-0472">Membrane</keyword>
<dbReference type="Proteomes" id="UP000244093">
    <property type="component" value="Unassembled WGS sequence"/>
</dbReference>
<keyword evidence="1" id="KW-1133">Transmembrane helix</keyword>
<reference evidence="2 3" key="1">
    <citation type="journal article" date="2018" name="Syst. Appl. Microbiol.">
        <title>A new symbiotic nanoarchaeote (Candidatus Nanoclepta minutus) and its host (Zestosphaera tikiterensis gen. nov., sp. nov.) from a New Zealand hot spring.</title>
        <authorList>
            <person name="St John E."/>
            <person name="Liu Y."/>
            <person name="Podar M."/>
            <person name="Stott M.B."/>
            <person name="Meneghin J."/>
            <person name="Chen Z."/>
            <person name="Lagutin K."/>
            <person name="Mitchell K."/>
            <person name="Reysenbach A.L."/>
        </authorList>
    </citation>
    <scope>NUCLEOTIDE SEQUENCE [LARGE SCALE GENOMIC DNA]</scope>
    <source>
        <strain evidence="2">NZ3</strain>
    </source>
</reference>
<proteinExistence type="predicted"/>
<organism evidence="2 3">
    <name type="scientific">Zestosphaera tikiterensis</name>
    <dbReference type="NCBI Taxonomy" id="1973259"/>
    <lineage>
        <taxon>Archaea</taxon>
        <taxon>Thermoproteota</taxon>
        <taxon>Thermoprotei</taxon>
        <taxon>Desulfurococcales</taxon>
        <taxon>Desulfurococcaceae</taxon>
        <taxon>Zestosphaera</taxon>
    </lineage>
</organism>
<comment type="caution">
    <text evidence="2">The sequence shown here is derived from an EMBL/GenBank/DDBJ whole genome shotgun (WGS) entry which is preliminary data.</text>
</comment>
<accession>A0A2R7Y3K8</accession>
<protein>
    <submittedName>
        <fullName evidence="2">Uncharacterized protein</fullName>
    </submittedName>
</protein>
<sequence>MLTEEEMRVGVWVKAYVLAVATLYVIYGLLQLYNGVISWWFPWVESRVNLSVNFLDVRIPNIFPDPFSGLVLTLVGLILVRSIQLHNKRLYVKAAGFLFVGWVLGVILMVLNVLIIVSDIIAAYYPLLWGSEVEGWSLATDPWGISPHLLLGILLIPLYFFVSSIREVIRGLA</sequence>
<dbReference type="AlphaFoldDB" id="A0A2R7Y3K8"/>
<evidence type="ECO:0000313" key="2">
    <source>
        <dbReference type="EMBL" id="PUA31947.1"/>
    </source>
</evidence>
<gene>
    <name evidence="2" type="ORF">B7O98_08145</name>
</gene>
<keyword evidence="1" id="KW-0812">Transmembrane</keyword>
<feature type="transmembrane region" description="Helical" evidence="1">
    <location>
        <begin position="145"/>
        <end position="162"/>
    </location>
</feature>
<evidence type="ECO:0000313" key="3">
    <source>
        <dbReference type="Proteomes" id="UP000244093"/>
    </source>
</evidence>
<evidence type="ECO:0000256" key="1">
    <source>
        <dbReference type="SAM" id="Phobius"/>
    </source>
</evidence>
<feature type="transmembrane region" description="Helical" evidence="1">
    <location>
        <begin position="95"/>
        <end position="125"/>
    </location>
</feature>
<feature type="transmembrane region" description="Helical" evidence="1">
    <location>
        <begin position="66"/>
        <end position="83"/>
    </location>
</feature>
<dbReference type="EMBL" id="NBVN01000005">
    <property type="protein sequence ID" value="PUA31947.1"/>
    <property type="molecule type" value="Genomic_DNA"/>
</dbReference>
<feature type="transmembrane region" description="Helical" evidence="1">
    <location>
        <begin position="12"/>
        <end position="33"/>
    </location>
</feature>
<name>A0A2R7Y3K8_9CREN</name>